<feature type="compositionally biased region" description="Basic and acidic residues" evidence="1">
    <location>
        <begin position="86"/>
        <end position="103"/>
    </location>
</feature>
<feature type="compositionally biased region" description="Basic residues" evidence="1">
    <location>
        <begin position="232"/>
        <end position="251"/>
    </location>
</feature>
<dbReference type="AlphaFoldDB" id="A0AAD2GB50"/>
<feature type="compositionally biased region" description="Acidic residues" evidence="1">
    <location>
        <begin position="184"/>
        <end position="200"/>
    </location>
</feature>
<comment type="caution">
    <text evidence="2">The sequence shown here is derived from an EMBL/GenBank/DDBJ whole genome shotgun (WGS) entry which is preliminary data.</text>
</comment>
<feature type="compositionally biased region" description="Low complexity" evidence="1">
    <location>
        <begin position="220"/>
        <end position="231"/>
    </location>
</feature>
<gene>
    <name evidence="2" type="ORF">CYCCA115_LOCUS23231</name>
</gene>
<reference evidence="2" key="1">
    <citation type="submission" date="2023-08" db="EMBL/GenBank/DDBJ databases">
        <authorList>
            <person name="Audoor S."/>
            <person name="Bilcke G."/>
        </authorList>
    </citation>
    <scope>NUCLEOTIDE SEQUENCE</scope>
</reference>
<organism evidence="2 3">
    <name type="scientific">Cylindrotheca closterium</name>
    <dbReference type="NCBI Taxonomy" id="2856"/>
    <lineage>
        <taxon>Eukaryota</taxon>
        <taxon>Sar</taxon>
        <taxon>Stramenopiles</taxon>
        <taxon>Ochrophyta</taxon>
        <taxon>Bacillariophyta</taxon>
        <taxon>Bacillariophyceae</taxon>
        <taxon>Bacillariophycidae</taxon>
        <taxon>Bacillariales</taxon>
        <taxon>Bacillariaceae</taxon>
        <taxon>Cylindrotheca</taxon>
    </lineage>
</organism>
<protein>
    <submittedName>
        <fullName evidence="2">Uncharacterized protein</fullName>
    </submittedName>
</protein>
<accession>A0AAD2GB50</accession>
<dbReference type="EMBL" id="CAKOGP040002380">
    <property type="protein sequence ID" value="CAJ1968421.1"/>
    <property type="molecule type" value="Genomic_DNA"/>
</dbReference>
<keyword evidence="3" id="KW-1185">Reference proteome</keyword>
<feature type="region of interest" description="Disordered" evidence="1">
    <location>
        <begin position="408"/>
        <end position="441"/>
    </location>
</feature>
<name>A0AAD2GB50_9STRA</name>
<feature type="compositionally biased region" description="Polar residues" evidence="1">
    <location>
        <begin position="429"/>
        <end position="441"/>
    </location>
</feature>
<dbReference type="Proteomes" id="UP001295423">
    <property type="component" value="Unassembled WGS sequence"/>
</dbReference>
<evidence type="ECO:0000313" key="2">
    <source>
        <dbReference type="EMBL" id="CAJ1968421.1"/>
    </source>
</evidence>
<sequence length="441" mass="49316">MSAVPPSPRKLSMKSMPSPRKLMSKTLKSVRGRRNAEKTQAKVLSSPATTLKKLFKTPSSRKQRSDSESLPSVPLMDLAEGDEEAEREKEKLEEKEERERIQEEIQNDMSTTDLPSPEEERLKKVEGLTAIAPPNLLLSDDEDEILNIPLADLEDDDINDDDGVCKEPARKDEASSSAPASKSDEDDDDIDDTDHVDDTDQILAADDYKEPEDRDDGRRTSASKSPKSPKSPGRRKTKIKKSKRRKKKKKSVCFSEGVLVYTDTQGTRERQAMFYSEQEMDDFRQDVAYHASILMDNHPDNGDYVQHANANTTNGGTTSAATLPQHDYNTAHDSGLCLLGVEHHFLNETYKQKQKLKAVLAVLMEQDRQYKEDGHFTPADDVSMSKCYQRVSRISHKEAHERGLRSLKLHGDIGDNGGDHHGGNQNGDTEPSSSASSIHSR</sequence>
<evidence type="ECO:0000313" key="3">
    <source>
        <dbReference type="Proteomes" id="UP001295423"/>
    </source>
</evidence>
<feature type="compositionally biased region" description="Basic and acidic residues" evidence="1">
    <location>
        <begin position="206"/>
        <end position="219"/>
    </location>
</feature>
<feature type="compositionally biased region" description="Basic and acidic residues" evidence="1">
    <location>
        <begin position="163"/>
        <end position="174"/>
    </location>
</feature>
<feature type="compositionally biased region" description="Acidic residues" evidence="1">
    <location>
        <begin position="152"/>
        <end position="162"/>
    </location>
</feature>
<evidence type="ECO:0000256" key="1">
    <source>
        <dbReference type="SAM" id="MobiDB-lite"/>
    </source>
</evidence>
<feature type="compositionally biased region" description="Basic and acidic residues" evidence="1">
    <location>
        <begin position="408"/>
        <end position="422"/>
    </location>
</feature>
<feature type="compositionally biased region" description="Basic residues" evidence="1">
    <location>
        <begin position="53"/>
        <end position="62"/>
    </location>
</feature>
<feature type="region of interest" description="Disordered" evidence="1">
    <location>
        <begin position="1"/>
        <end position="251"/>
    </location>
</feature>
<proteinExistence type="predicted"/>